<protein>
    <submittedName>
        <fullName evidence="1">Uncharacterized protein</fullName>
    </submittedName>
</protein>
<dbReference type="GeneID" id="88769614"/>
<dbReference type="AlphaFoldDB" id="T2IRE6"/>
<accession>T2IRE6</accession>
<gene>
    <name evidence="1" type="ORF">CWATWH0005_2374</name>
</gene>
<proteinExistence type="predicted"/>
<evidence type="ECO:0000313" key="2">
    <source>
        <dbReference type="Proteomes" id="UP000017981"/>
    </source>
</evidence>
<organism evidence="1 2">
    <name type="scientific">Crocosphaera watsonii WH 0005</name>
    <dbReference type="NCBI Taxonomy" id="423472"/>
    <lineage>
        <taxon>Bacteria</taxon>
        <taxon>Bacillati</taxon>
        <taxon>Cyanobacteriota</taxon>
        <taxon>Cyanophyceae</taxon>
        <taxon>Oscillatoriophycideae</taxon>
        <taxon>Chroococcales</taxon>
        <taxon>Aphanothecaceae</taxon>
        <taxon>Crocosphaera</taxon>
    </lineage>
</organism>
<comment type="caution">
    <text evidence="1">The sequence shown here is derived from an EMBL/GenBank/DDBJ whole genome shotgun (WGS) entry which is preliminary data.</text>
</comment>
<dbReference type="RefSeq" id="WP_021832847.1">
    <property type="nucleotide sequence ID" value="NZ_CAQL01000435.1"/>
</dbReference>
<dbReference type="EMBL" id="CAQL01000435">
    <property type="protein sequence ID" value="CCQ55598.1"/>
    <property type="molecule type" value="Genomic_DNA"/>
</dbReference>
<reference evidence="1 2" key="1">
    <citation type="submission" date="2013-01" db="EMBL/GenBank/DDBJ databases">
        <authorList>
            <person name="Bench S."/>
        </authorList>
    </citation>
    <scope>NUCLEOTIDE SEQUENCE [LARGE SCALE GENOMIC DNA]</scope>
    <source>
        <strain evidence="1 2">WH 0005</strain>
    </source>
</reference>
<evidence type="ECO:0000313" key="1">
    <source>
        <dbReference type="EMBL" id="CCQ55598.1"/>
    </source>
</evidence>
<sequence>MLIEPTPTTLQTYYCHHCHGMIATTDISLINPVNTFHCPFCDQETLDLITQEDYENN</sequence>
<reference evidence="1 2" key="2">
    <citation type="submission" date="2013-09" db="EMBL/GenBank/DDBJ databases">
        <title>Whole genome comparison of six Crocosphaera watsonii strains with differing phenotypes.</title>
        <authorList>
            <person name="Bench S.R."/>
            <person name="Heller P."/>
            <person name="Frank I."/>
            <person name="Arciniega M."/>
            <person name="Shilova I.N."/>
            <person name="Zehr J.P."/>
        </authorList>
    </citation>
    <scope>NUCLEOTIDE SEQUENCE [LARGE SCALE GENOMIC DNA]</scope>
    <source>
        <strain evidence="1 2">WH 0005</strain>
    </source>
</reference>
<dbReference type="Proteomes" id="UP000017981">
    <property type="component" value="Unassembled WGS sequence"/>
</dbReference>
<name>T2IRE6_CROWT</name>